<comment type="caution">
    <text evidence="1">The sequence shown here is derived from an EMBL/GenBank/DDBJ whole genome shotgun (WGS) entry which is preliminary data.</text>
</comment>
<dbReference type="OrthoDB" id="9799937at2"/>
<sequence length="120" mass="13278">MAKWIYKLATKTQWDAALKAGQFDGAPVDIEDGYIHFSTADQVEETAHKYFRTIENVLLLVVAVDILEGTAQPLAWEPSRGGALFPHLYCPMPLHAVVAVSSLELNEDGLHILPPLPRDL</sequence>
<dbReference type="Proteomes" id="UP000234881">
    <property type="component" value="Unassembled WGS sequence"/>
</dbReference>
<dbReference type="EMBL" id="PKUQ01000055">
    <property type="protein sequence ID" value="PLW74866.1"/>
    <property type="molecule type" value="Genomic_DNA"/>
</dbReference>
<dbReference type="RefSeq" id="WP_101535765.1">
    <property type="nucleotide sequence ID" value="NZ_PKUQ01000055.1"/>
</dbReference>
<dbReference type="Pfam" id="PF06108">
    <property type="entry name" value="DUF952"/>
    <property type="match status" value="1"/>
</dbReference>
<gene>
    <name evidence="1" type="ORF">C0081_21355</name>
</gene>
<protein>
    <submittedName>
        <fullName evidence="1">DUF952 domain-containing protein</fullName>
    </submittedName>
</protein>
<organism evidence="1 2">
    <name type="scientific">Cohaesibacter celericrescens</name>
    <dbReference type="NCBI Taxonomy" id="2067669"/>
    <lineage>
        <taxon>Bacteria</taxon>
        <taxon>Pseudomonadati</taxon>
        <taxon>Pseudomonadota</taxon>
        <taxon>Alphaproteobacteria</taxon>
        <taxon>Hyphomicrobiales</taxon>
        <taxon>Cohaesibacteraceae</taxon>
    </lineage>
</organism>
<accession>A0A2N5XK20</accession>
<keyword evidence="2" id="KW-1185">Reference proteome</keyword>
<dbReference type="Gene3D" id="3.20.170.20">
    <property type="entry name" value="Protein of unknown function DUF952"/>
    <property type="match status" value="1"/>
</dbReference>
<dbReference type="PANTHER" id="PTHR34129">
    <property type="entry name" value="BLR1139 PROTEIN"/>
    <property type="match status" value="1"/>
</dbReference>
<dbReference type="AlphaFoldDB" id="A0A2N5XK20"/>
<dbReference type="PANTHER" id="PTHR34129:SF1">
    <property type="entry name" value="DUF952 DOMAIN-CONTAINING PROTEIN"/>
    <property type="match status" value="1"/>
</dbReference>
<name>A0A2N5XK20_9HYPH</name>
<proteinExistence type="predicted"/>
<evidence type="ECO:0000313" key="1">
    <source>
        <dbReference type="EMBL" id="PLW74866.1"/>
    </source>
</evidence>
<dbReference type="SUPFAM" id="SSF56399">
    <property type="entry name" value="ADP-ribosylation"/>
    <property type="match status" value="1"/>
</dbReference>
<reference evidence="1 2" key="1">
    <citation type="submission" date="2018-01" db="EMBL/GenBank/DDBJ databases">
        <title>The draft genome sequence of Cohaesibacter sp. H1304.</title>
        <authorList>
            <person name="Wang N.-N."/>
            <person name="Du Z.-J."/>
        </authorList>
    </citation>
    <scope>NUCLEOTIDE SEQUENCE [LARGE SCALE GENOMIC DNA]</scope>
    <source>
        <strain evidence="1 2">H1304</strain>
    </source>
</reference>
<dbReference type="InterPro" id="IPR009297">
    <property type="entry name" value="DUF952"/>
</dbReference>
<evidence type="ECO:0000313" key="2">
    <source>
        <dbReference type="Proteomes" id="UP000234881"/>
    </source>
</evidence>